<evidence type="ECO:0000256" key="1">
    <source>
        <dbReference type="SAM" id="MobiDB-lite"/>
    </source>
</evidence>
<feature type="compositionally biased region" description="Basic and acidic residues" evidence="1">
    <location>
        <begin position="14"/>
        <end position="33"/>
    </location>
</feature>
<reference evidence="3" key="1">
    <citation type="journal article" date="2021" name="G3 (Bethesda)">
        <title>Chromosome assembled and annotated genome sequence of Aspergillus flavus NRRL 3357.</title>
        <authorList>
            <person name="Skerker J.M."/>
            <person name="Pianalto K.M."/>
            <person name="Mondo S.J."/>
            <person name="Yang K."/>
            <person name="Arkin A.P."/>
            <person name="Keller N.P."/>
            <person name="Grigoriev I.V."/>
            <person name="Louise Glass N.L."/>
        </authorList>
    </citation>
    <scope>NUCLEOTIDE SEQUENCE [LARGE SCALE GENOMIC DNA]</scope>
    <source>
        <strain evidence="3">ATCC 200026 / FGSC A1120 / IAM 13836 / NRRL 3357 / JCM 12722 / SRRC 167</strain>
    </source>
</reference>
<dbReference type="VEuPathDB" id="FungiDB:F9C07_1262"/>
<dbReference type="AlphaFoldDB" id="A0A7U2MRR7"/>
<dbReference type="EMBL" id="CP044619">
    <property type="protein sequence ID" value="QRD88280.1"/>
    <property type="molecule type" value="Genomic_DNA"/>
</dbReference>
<protein>
    <submittedName>
        <fullName evidence="2">Uncharacterized protein</fullName>
    </submittedName>
</protein>
<sequence length="125" mass="13993">MLEYTEKRGKRKENRGELGKKRVLERNHEGAADEPRLTAAAPSIDRAVGMYGVNSRCRKGWTMMAEYHYLATGFRPHNMRNLIVKPCSVSLMDGAMGFNSPILAVIKIIKAKANMSFLALGDPRI</sequence>
<dbReference type="Proteomes" id="UP000596276">
    <property type="component" value="Chromosome 1"/>
</dbReference>
<name>A0A7U2MRR7_ASPFN</name>
<keyword evidence="3" id="KW-1185">Reference proteome</keyword>
<organism evidence="2 3">
    <name type="scientific">Aspergillus flavus (strain ATCC 200026 / FGSC A1120 / IAM 13836 / NRRL 3357 / JCM 12722 / SRRC 167)</name>
    <dbReference type="NCBI Taxonomy" id="332952"/>
    <lineage>
        <taxon>Eukaryota</taxon>
        <taxon>Fungi</taxon>
        <taxon>Dikarya</taxon>
        <taxon>Ascomycota</taxon>
        <taxon>Pezizomycotina</taxon>
        <taxon>Eurotiomycetes</taxon>
        <taxon>Eurotiomycetidae</taxon>
        <taxon>Eurotiales</taxon>
        <taxon>Aspergillaceae</taxon>
        <taxon>Aspergillus</taxon>
        <taxon>Aspergillus subgen. Circumdati</taxon>
    </lineage>
</organism>
<feature type="region of interest" description="Disordered" evidence="1">
    <location>
        <begin position="1"/>
        <end position="33"/>
    </location>
</feature>
<accession>A0A7U2MRR7</accession>
<evidence type="ECO:0000313" key="3">
    <source>
        <dbReference type="Proteomes" id="UP000596276"/>
    </source>
</evidence>
<proteinExistence type="predicted"/>
<evidence type="ECO:0000313" key="2">
    <source>
        <dbReference type="EMBL" id="QRD88280.1"/>
    </source>
</evidence>
<gene>
    <name evidence="2" type="ORF">F9C07_1262</name>
</gene>